<dbReference type="OrthoDB" id="9802003at2"/>
<comment type="caution">
    <text evidence="3">The sequence shown here is derived from an EMBL/GenBank/DDBJ whole genome shotgun (WGS) entry which is preliminary data.</text>
</comment>
<dbReference type="AlphaFoldDB" id="A0A2U2AGN9"/>
<dbReference type="RefSeq" id="WP_109188378.1">
    <property type="nucleotide sequence ID" value="NZ_BMYA01000001.1"/>
</dbReference>
<dbReference type="InterPro" id="IPR006442">
    <property type="entry name" value="Antitoxin_Phd/YefM"/>
</dbReference>
<dbReference type="NCBIfam" id="TIGR01552">
    <property type="entry name" value="phd_fam"/>
    <property type="match status" value="1"/>
</dbReference>
<dbReference type="Proteomes" id="UP000245020">
    <property type="component" value="Unassembled WGS sequence"/>
</dbReference>
<dbReference type="InterPro" id="IPR051405">
    <property type="entry name" value="phD/YefM_antitoxin"/>
</dbReference>
<reference evidence="4" key="1">
    <citation type="submission" date="2018-05" db="EMBL/GenBank/DDBJ databases">
        <title>Ignatzschineria dubaiensis sp. nov., isolated from necrotic foot tissues of dromedaries (Camelus dromedarius) and associated maggots in Dubai, United Arab Emirates.</title>
        <authorList>
            <person name="Tsang C.C."/>
            <person name="Tang J.Y.M."/>
            <person name="Fong J.Y.H."/>
            <person name="Kinne J."/>
            <person name="Lee H.H."/>
            <person name="Joseph M."/>
            <person name="Jose S."/>
            <person name="Schuster R.K."/>
            <person name="Tang Y."/>
            <person name="Sivakumar S."/>
            <person name="Chen J.H.K."/>
            <person name="Teng J.L.L."/>
            <person name="Lau S.K.P."/>
            <person name="Wernery U."/>
            <person name="Woo P.C.Y."/>
        </authorList>
    </citation>
    <scope>NUCLEOTIDE SEQUENCE [LARGE SCALE GENOMIC DNA]</scope>
    <source>
        <strain evidence="4">KCTC 22644</strain>
    </source>
</reference>
<dbReference type="Gene3D" id="6.10.250.330">
    <property type="match status" value="1"/>
</dbReference>
<gene>
    <name evidence="3" type="ORF">DC083_00710</name>
</gene>
<dbReference type="PANTHER" id="PTHR33713">
    <property type="entry name" value="ANTITOXIN YAFN-RELATED"/>
    <property type="match status" value="1"/>
</dbReference>
<proteinExistence type="inferred from homology"/>
<dbReference type="Pfam" id="PF02604">
    <property type="entry name" value="PhdYeFM_antitox"/>
    <property type="match status" value="1"/>
</dbReference>
<dbReference type="EMBL" id="QEWQ01000001">
    <property type="protein sequence ID" value="PWD81749.1"/>
    <property type="molecule type" value="Genomic_DNA"/>
</dbReference>
<dbReference type="InterPro" id="IPR036165">
    <property type="entry name" value="YefM-like_sf"/>
</dbReference>
<evidence type="ECO:0000313" key="4">
    <source>
        <dbReference type="Proteomes" id="UP000245020"/>
    </source>
</evidence>
<sequence>MHIYTYSDARKNLKLILDKVVEDAEVALITRKDRGHAVVMGRDYYDSIMETLYLLSSPNNANRLNESIVQLRSGQIIECELIEDE</sequence>
<name>A0A2U2AGN9_9GAMM</name>
<evidence type="ECO:0000256" key="2">
    <source>
        <dbReference type="RuleBase" id="RU362080"/>
    </source>
</evidence>
<comment type="function">
    <text evidence="2">Antitoxin component of a type II toxin-antitoxin (TA) system.</text>
</comment>
<keyword evidence="4" id="KW-1185">Reference proteome</keyword>
<comment type="similarity">
    <text evidence="1 2">Belongs to the phD/YefM antitoxin family.</text>
</comment>
<accession>A0A2U2AGN9</accession>
<dbReference type="PANTHER" id="PTHR33713:SF6">
    <property type="entry name" value="ANTITOXIN YEFM"/>
    <property type="match status" value="1"/>
</dbReference>
<evidence type="ECO:0000313" key="3">
    <source>
        <dbReference type="EMBL" id="PWD81749.1"/>
    </source>
</evidence>
<evidence type="ECO:0000256" key="1">
    <source>
        <dbReference type="ARBA" id="ARBA00009981"/>
    </source>
</evidence>
<protein>
    <recommendedName>
        <fullName evidence="2">Antitoxin</fullName>
    </recommendedName>
</protein>
<dbReference type="Gene3D" id="3.40.1620.10">
    <property type="entry name" value="YefM-like domain"/>
    <property type="match status" value="1"/>
</dbReference>
<organism evidence="3 4">
    <name type="scientific">Ignatzschineria ureiclastica</name>
    <dbReference type="NCBI Taxonomy" id="472582"/>
    <lineage>
        <taxon>Bacteria</taxon>
        <taxon>Pseudomonadati</taxon>
        <taxon>Pseudomonadota</taxon>
        <taxon>Gammaproteobacteria</taxon>
        <taxon>Cardiobacteriales</taxon>
        <taxon>Ignatzschineriaceae</taxon>
        <taxon>Ignatzschineria</taxon>
    </lineage>
</organism>
<dbReference type="SUPFAM" id="SSF143120">
    <property type="entry name" value="YefM-like"/>
    <property type="match status" value="1"/>
</dbReference>